<dbReference type="EMBL" id="PVWQ01000012">
    <property type="protein sequence ID" value="RDW67439.1"/>
    <property type="molecule type" value="Genomic_DNA"/>
</dbReference>
<dbReference type="GeneID" id="38119675"/>
<evidence type="ECO:0000256" key="1">
    <source>
        <dbReference type="SAM" id="MobiDB-lite"/>
    </source>
</evidence>
<comment type="caution">
    <text evidence="3">The sequence shown here is derived from an EMBL/GenBank/DDBJ whole genome shotgun (WGS) entry which is preliminary data.</text>
</comment>
<reference evidence="3 4" key="1">
    <citation type="journal article" date="2018" name="IMA Fungus">
        <title>IMA Genome-F 9: Draft genome sequence of Annulohypoxylon stygium, Aspergillus mulundensis, Berkeleyomyces basicola (syn. Thielaviopsis basicola), Ceratocystis smalleyi, two Cercospora beticola strains, Coleophoma cylindrospora, Fusarium fracticaudum, Phialophora cf. hyalina, and Morchella septimelata.</title>
        <authorList>
            <person name="Wingfield B.D."/>
            <person name="Bills G.F."/>
            <person name="Dong Y."/>
            <person name="Huang W."/>
            <person name="Nel W.J."/>
            <person name="Swalarsk-Parry B.S."/>
            <person name="Vaghefi N."/>
            <person name="Wilken P.M."/>
            <person name="An Z."/>
            <person name="de Beer Z.W."/>
            <person name="De Vos L."/>
            <person name="Chen L."/>
            <person name="Duong T.A."/>
            <person name="Gao Y."/>
            <person name="Hammerbacher A."/>
            <person name="Kikkert J.R."/>
            <person name="Li Y."/>
            <person name="Li H."/>
            <person name="Li K."/>
            <person name="Li Q."/>
            <person name="Liu X."/>
            <person name="Ma X."/>
            <person name="Naidoo K."/>
            <person name="Pethybridge S.J."/>
            <person name="Sun J."/>
            <person name="Steenkamp E.T."/>
            <person name="van der Nest M.A."/>
            <person name="van Wyk S."/>
            <person name="Wingfield M.J."/>
            <person name="Xiong C."/>
            <person name="Yue Q."/>
            <person name="Zhang X."/>
        </authorList>
    </citation>
    <scope>NUCLEOTIDE SEQUENCE [LARGE SCALE GENOMIC DNA]</scope>
    <source>
        <strain evidence="3 4">DSM 5745</strain>
    </source>
</reference>
<feature type="compositionally biased region" description="Basic and acidic residues" evidence="1">
    <location>
        <begin position="43"/>
        <end position="52"/>
    </location>
</feature>
<dbReference type="OrthoDB" id="4476742at2759"/>
<sequence length="138" mass="15195">MLGLPSKTPESAPPYEALDAIEAQPREPNNPNGYSTISSTDPDPVRADEQHPLQHGYLHSHPRSPGPPGRAGCRIDTLPPPSTFQPHTHCEVCDGFLTRQQRMRNERFICAMVTLGIISAILCGMGLGIVIARSRRRY</sequence>
<evidence type="ECO:0000313" key="3">
    <source>
        <dbReference type="EMBL" id="RDW67439.1"/>
    </source>
</evidence>
<name>A0A3D8R064_9EURO</name>
<keyword evidence="2" id="KW-0812">Transmembrane</keyword>
<keyword evidence="4" id="KW-1185">Reference proteome</keyword>
<keyword evidence="2" id="KW-1133">Transmembrane helix</keyword>
<keyword evidence="2" id="KW-0472">Membrane</keyword>
<proteinExistence type="predicted"/>
<feature type="transmembrane region" description="Helical" evidence="2">
    <location>
        <begin position="108"/>
        <end position="132"/>
    </location>
</feature>
<feature type="compositionally biased region" description="Polar residues" evidence="1">
    <location>
        <begin position="27"/>
        <end position="41"/>
    </location>
</feature>
<dbReference type="RefSeq" id="XP_026600407.1">
    <property type="nucleotide sequence ID" value="XM_026751321.1"/>
</dbReference>
<evidence type="ECO:0000313" key="4">
    <source>
        <dbReference type="Proteomes" id="UP000256690"/>
    </source>
</evidence>
<feature type="region of interest" description="Disordered" evidence="1">
    <location>
        <begin position="1"/>
        <end position="80"/>
    </location>
</feature>
<protein>
    <recommendedName>
        <fullName evidence="5">LITAF domain-containing protein</fullName>
    </recommendedName>
</protein>
<dbReference type="AlphaFoldDB" id="A0A3D8R064"/>
<evidence type="ECO:0000256" key="2">
    <source>
        <dbReference type="SAM" id="Phobius"/>
    </source>
</evidence>
<accession>A0A3D8R064</accession>
<gene>
    <name evidence="3" type="ORF">DSM5745_09305</name>
</gene>
<organism evidence="3 4">
    <name type="scientific">Aspergillus mulundensis</name>
    <dbReference type="NCBI Taxonomy" id="1810919"/>
    <lineage>
        <taxon>Eukaryota</taxon>
        <taxon>Fungi</taxon>
        <taxon>Dikarya</taxon>
        <taxon>Ascomycota</taxon>
        <taxon>Pezizomycotina</taxon>
        <taxon>Eurotiomycetes</taxon>
        <taxon>Eurotiomycetidae</taxon>
        <taxon>Eurotiales</taxon>
        <taxon>Aspergillaceae</taxon>
        <taxon>Aspergillus</taxon>
        <taxon>Aspergillus subgen. Nidulantes</taxon>
    </lineage>
</organism>
<evidence type="ECO:0008006" key="5">
    <source>
        <dbReference type="Google" id="ProtNLM"/>
    </source>
</evidence>
<dbReference type="Proteomes" id="UP000256690">
    <property type="component" value="Unassembled WGS sequence"/>
</dbReference>